<evidence type="ECO:0000256" key="1">
    <source>
        <dbReference type="SAM" id="SignalP"/>
    </source>
</evidence>
<sequence>MDEGCEVLLILVFHLHAAQILTDEKATSPFLKDSISHNSEVREVLCSINMEPRFPEFSMVSYRSKPLLITQVSNSQSCPCPEKCNLSVTLIWGGKQRRIGRKDKKRRLRLGLIQWAMGEL</sequence>
<evidence type="ECO:0000313" key="3">
    <source>
        <dbReference type="Proteomes" id="UP000322234"/>
    </source>
</evidence>
<name>A0A6B0RFT6_9CETA</name>
<protein>
    <submittedName>
        <fullName evidence="2">Uncharacterized protein</fullName>
    </submittedName>
</protein>
<dbReference type="Proteomes" id="UP000322234">
    <property type="component" value="Unassembled WGS sequence"/>
</dbReference>
<keyword evidence="3" id="KW-1185">Reference proteome</keyword>
<dbReference type="EMBL" id="VBQZ03000050">
    <property type="protein sequence ID" value="MXQ88870.1"/>
    <property type="molecule type" value="Genomic_DNA"/>
</dbReference>
<keyword evidence="1" id="KW-0732">Signal</keyword>
<feature type="chain" id="PRO_5025432532" evidence="1">
    <location>
        <begin position="18"/>
        <end position="120"/>
    </location>
</feature>
<feature type="signal peptide" evidence="1">
    <location>
        <begin position="1"/>
        <end position="17"/>
    </location>
</feature>
<dbReference type="AlphaFoldDB" id="A0A6B0RFT6"/>
<gene>
    <name evidence="2" type="ORF">E5288_WYG012203</name>
</gene>
<proteinExistence type="predicted"/>
<reference evidence="2" key="1">
    <citation type="submission" date="2019-10" db="EMBL/GenBank/DDBJ databases">
        <title>The sequence and de novo assembly of the wild yak genome.</title>
        <authorList>
            <person name="Liu Y."/>
        </authorList>
    </citation>
    <scope>NUCLEOTIDE SEQUENCE [LARGE SCALE GENOMIC DNA]</scope>
    <source>
        <strain evidence="2">WY2019</strain>
    </source>
</reference>
<comment type="caution">
    <text evidence="2">The sequence shown here is derived from an EMBL/GenBank/DDBJ whole genome shotgun (WGS) entry which is preliminary data.</text>
</comment>
<organism evidence="2 3">
    <name type="scientific">Bos mutus</name>
    <name type="common">wild yak</name>
    <dbReference type="NCBI Taxonomy" id="72004"/>
    <lineage>
        <taxon>Eukaryota</taxon>
        <taxon>Metazoa</taxon>
        <taxon>Chordata</taxon>
        <taxon>Craniata</taxon>
        <taxon>Vertebrata</taxon>
        <taxon>Euteleostomi</taxon>
        <taxon>Mammalia</taxon>
        <taxon>Eutheria</taxon>
        <taxon>Laurasiatheria</taxon>
        <taxon>Artiodactyla</taxon>
        <taxon>Ruminantia</taxon>
        <taxon>Pecora</taxon>
        <taxon>Bovidae</taxon>
        <taxon>Bovinae</taxon>
        <taxon>Bos</taxon>
    </lineage>
</organism>
<evidence type="ECO:0000313" key="2">
    <source>
        <dbReference type="EMBL" id="MXQ88870.1"/>
    </source>
</evidence>
<accession>A0A6B0RFT6</accession>